<feature type="domain" description="N-acetyltransferase" evidence="3">
    <location>
        <begin position="3"/>
        <end position="167"/>
    </location>
</feature>
<dbReference type="InterPro" id="IPR000182">
    <property type="entry name" value="GNAT_dom"/>
</dbReference>
<dbReference type="SUPFAM" id="SSF55729">
    <property type="entry name" value="Acyl-CoA N-acyltransferases (Nat)"/>
    <property type="match status" value="2"/>
</dbReference>
<dbReference type="CDD" id="cd04301">
    <property type="entry name" value="NAT_SF"/>
    <property type="match status" value="1"/>
</dbReference>
<dbReference type="PROSITE" id="PS51186">
    <property type="entry name" value="GNAT"/>
    <property type="match status" value="1"/>
</dbReference>
<name>A0ABS5KHS8_9ACTN</name>
<reference evidence="4 5" key="1">
    <citation type="submission" date="2020-02" db="EMBL/GenBank/DDBJ databases">
        <title>Acidophilic actinobacteria isolated from forest soil.</title>
        <authorList>
            <person name="Golinska P."/>
        </authorList>
    </citation>
    <scope>NUCLEOTIDE SEQUENCE [LARGE SCALE GENOMIC DNA]</scope>
    <source>
        <strain evidence="4 5">NL8</strain>
    </source>
</reference>
<sequence>MPVEISLFDPFSASDADFAEHYGVMTAVMGLDHPRQSLPTLEEYVTQTRQPEAATRPKERWVAREDGRIIGSAYAAYPELENRHMATVRVIVTPTWRRQGIGTALLRVILPALRARGRTVVVGEGVKADASGDLWAREMGFAQTHAYVRQILNVPEAAPGLWQRPVSDGFRLERWIGGAPEELLEQYARGRSAILDAPIGDSTIEFEDWTPERVRAHEADLRARNVENRVVVAVQESSGRVAAITEIQLFASKPDWAGQGDTAVAADFRGHGLGLAVKGAMLRWLTAERPAIATISTHTAQDNAHMISINHALGYTTTATLAEFEADIAAVTKRVESR</sequence>
<comment type="caution">
    <text evidence="4">The sequence shown here is derived from an EMBL/GenBank/DDBJ whole genome shotgun (WGS) entry which is preliminary data.</text>
</comment>
<dbReference type="EC" id="2.3.1.-" evidence="4"/>
<keyword evidence="2 4" id="KW-0012">Acyltransferase</keyword>
<accession>A0ABS5KHS8</accession>
<evidence type="ECO:0000259" key="3">
    <source>
        <dbReference type="PROSITE" id="PS51186"/>
    </source>
</evidence>
<gene>
    <name evidence="4" type="ORF">KGQ19_03500</name>
</gene>
<dbReference type="GO" id="GO:0016746">
    <property type="term" value="F:acyltransferase activity"/>
    <property type="evidence" value="ECO:0007669"/>
    <property type="project" value="UniProtKB-KW"/>
</dbReference>
<dbReference type="Gene3D" id="3.40.630.30">
    <property type="match status" value="1"/>
</dbReference>
<evidence type="ECO:0000256" key="1">
    <source>
        <dbReference type="ARBA" id="ARBA00022679"/>
    </source>
</evidence>
<evidence type="ECO:0000313" key="5">
    <source>
        <dbReference type="Proteomes" id="UP000730482"/>
    </source>
</evidence>
<dbReference type="InterPro" id="IPR050832">
    <property type="entry name" value="Bact_Acetyltransf"/>
</dbReference>
<dbReference type="RefSeq" id="WP_212007579.1">
    <property type="nucleotide sequence ID" value="NZ_JAAFYZ010000007.1"/>
</dbReference>
<evidence type="ECO:0000256" key="2">
    <source>
        <dbReference type="ARBA" id="ARBA00023315"/>
    </source>
</evidence>
<keyword evidence="1 4" id="KW-0808">Transferase</keyword>
<dbReference type="PANTHER" id="PTHR43877">
    <property type="entry name" value="AMINOALKYLPHOSPHONATE N-ACETYLTRANSFERASE-RELATED-RELATED"/>
    <property type="match status" value="1"/>
</dbReference>
<dbReference type="EMBL" id="JAAFYZ010000007">
    <property type="protein sequence ID" value="MBS2545927.1"/>
    <property type="molecule type" value="Genomic_DNA"/>
</dbReference>
<keyword evidence="5" id="KW-1185">Reference proteome</keyword>
<evidence type="ECO:0000313" key="4">
    <source>
        <dbReference type="EMBL" id="MBS2545927.1"/>
    </source>
</evidence>
<proteinExistence type="predicted"/>
<organism evidence="4 5">
    <name type="scientific">Catenulispora pinistramenti</name>
    <dbReference type="NCBI Taxonomy" id="2705254"/>
    <lineage>
        <taxon>Bacteria</taxon>
        <taxon>Bacillati</taxon>
        <taxon>Actinomycetota</taxon>
        <taxon>Actinomycetes</taxon>
        <taxon>Catenulisporales</taxon>
        <taxon>Catenulisporaceae</taxon>
        <taxon>Catenulispora</taxon>
    </lineage>
</organism>
<dbReference type="Pfam" id="PF00583">
    <property type="entry name" value="Acetyltransf_1"/>
    <property type="match status" value="2"/>
</dbReference>
<protein>
    <submittedName>
        <fullName evidence="4">GNAT family N-acetyltransferase</fullName>
        <ecNumber evidence="4">2.3.1.-</ecNumber>
    </submittedName>
</protein>
<dbReference type="Proteomes" id="UP000730482">
    <property type="component" value="Unassembled WGS sequence"/>
</dbReference>
<dbReference type="InterPro" id="IPR016181">
    <property type="entry name" value="Acyl_CoA_acyltransferase"/>
</dbReference>